<organism evidence="16 17">
    <name type="scientific">Candidatus Desulfatibia profunda</name>
    <dbReference type="NCBI Taxonomy" id="2841695"/>
    <lineage>
        <taxon>Bacteria</taxon>
        <taxon>Pseudomonadati</taxon>
        <taxon>Thermodesulfobacteriota</taxon>
        <taxon>Desulfobacteria</taxon>
        <taxon>Desulfobacterales</taxon>
        <taxon>Desulfobacterales incertae sedis</taxon>
        <taxon>Candidatus Desulfatibia</taxon>
    </lineage>
</organism>
<dbReference type="GO" id="GO:0009086">
    <property type="term" value="P:methionine biosynthetic process"/>
    <property type="evidence" value="ECO:0007669"/>
    <property type="project" value="UniProtKB-KW"/>
</dbReference>
<evidence type="ECO:0000256" key="6">
    <source>
        <dbReference type="ARBA" id="ARBA00022605"/>
    </source>
</evidence>
<evidence type="ECO:0000313" key="16">
    <source>
        <dbReference type="EMBL" id="MBC8360484.1"/>
    </source>
</evidence>
<dbReference type="InterPro" id="IPR002912">
    <property type="entry name" value="ACT_dom"/>
</dbReference>
<dbReference type="EMBL" id="JACNJH010000092">
    <property type="protein sequence ID" value="MBC8360484.1"/>
    <property type="molecule type" value="Genomic_DNA"/>
</dbReference>
<feature type="binding site" evidence="12">
    <location>
        <position position="190"/>
    </location>
    <ligand>
        <name>L-homoserine</name>
        <dbReference type="ChEBI" id="CHEBI:57476"/>
    </ligand>
</feature>
<evidence type="ECO:0000313" key="17">
    <source>
        <dbReference type="Proteomes" id="UP000603434"/>
    </source>
</evidence>
<comment type="caution">
    <text evidence="16">The sequence shown here is derived from an EMBL/GenBank/DDBJ whole genome shotgun (WGS) entry which is preliminary data.</text>
</comment>
<feature type="binding site" evidence="12">
    <location>
        <position position="105"/>
    </location>
    <ligand>
        <name>NADPH</name>
        <dbReference type="ChEBI" id="CHEBI:57783"/>
    </ligand>
</feature>
<feature type="binding site" evidence="12">
    <location>
        <begin position="9"/>
        <end position="16"/>
    </location>
    <ligand>
        <name>NADP(+)</name>
        <dbReference type="ChEBI" id="CHEBI:58349"/>
    </ligand>
</feature>
<evidence type="ECO:0000256" key="2">
    <source>
        <dbReference type="ARBA" id="ARBA00005062"/>
    </source>
</evidence>
<dbReference type="UniPathway" id="UPA00051">
    <property type="reaction ID" value="UER00465"/>
</dbReference>
<protein>
    <recommendedName>
        <fullName evidence="5 13">Homoserine dehydrogenase</fullName>
        <ecNumber evidence="4 13">1.1.1.3</ecNumber>
    </recommendedName>
</protein>
<evidence type="ECO:0000256" key="11">
    <source>
        <dbReference type="PIRSR" id="PIRSR000098-1"/>
    </source>
</evidence>
<evidence type="ECO:0000256" key="13">
    <source>
        <dbReference type="RuleBase" id="RU000579"/>
    </source>
</evidence>
<dbReference type="InterPro" id="IPR045865">
    <property type="entry name" value="ACT-like_dom_sf"/>
</dbReference>
<feature type="active site" description="Proton donor" evidence="11">
    <location>
        <position position="205"/>
    </location>
</feature>
<dbReference type="EC" id="1.1.1.3" evidence="4 13"/>
<dbReference type="PROSITE" id="PS01042">
    <property type="entry name" value="HOMOSER_DHGENASE"/>
    <property type="match status" value="1"/>
</dbReference>
<dbReference type="UniPathway" id="UPA00050">
    <property type="reaction ID" value="UER00063"/>
</dbReference>
<evidence type="ECO:0000256" key="9">
    <source>
        <dbReference type="ARBA" id="ARBA00023002"/>
    </source>
</evidence>
<keyword evidence="8 12" id="KW-0521">NADP</keyword>
<keyword evidence="6 13" id="KW-0028">Amino-acid biosynthesis</keyword>
<dbReference type="SUPFAM" id="SSF51735">
    <property type="entry name" value="NAD(P)-binding Rossmann-fold domains"/>
    <property type="match status" value="1"/>
</dbReference>
<gene>
    <name evidence="16" type="ORF">H8E23_03695</name>
</gene>
<dbReference type="SUPFAM" id="SSF55021">
    <property type="entry name" value="ACT-like"/>
    <property type="match status" value="1"/>
</dbReference>
<dbReference type="InterPro" id="IPR016204">
    <property type="entry name" value="HDH"/>
</dbReference>
<evidence type="ECO:0000256" key="8">
    <source>
        <dbReference type="ARBA" id="ARBA00022857"/>
    </source>
</evidence>
<evidence type="ECO:0000256" key="3">
    <source>
        <dbReference type="ARBA" id="ARBA00006753"/>
    </source>
</evidence>
<dbReference type="GO" id="GO:0050661">
    <property type="term" value="F:NADP binding"/>
    <property type="evidence" value="ECO:0007669"/>
    <property type="project" value="InterPro"/>
</dbReference>
<keyword evidence="7 13" id="KW-0791">Threonine biosynthesis</keyword>
<dbReference type="Gene3D" id="3.30.70.260">
    <property type="match status" value="1"/>
</dbReference>
<reference evidence="16 17" key="1">
    <citation type="submission" date="2020-08" db="EMBL/GenBank/DDBJ databases">
        <title>Bridging the membrane lipid divide: bacteria of the FCB group superphylum have the potential to synthesize archaeal ether lipids.</title>
        <authorList>
            <person name="Villanueva L."/>
            <person name="Von Meijenfeldt F.A.B."/>
            <person name="Westbye A.B."/>
            <person name="Yadav S."/>
            <person name="Hopmans E.C."/>
            <person name="Dutilh B.E."/>
            <person name="Sinninghe Damste J.S."/>
        </authorList>
    </citation>
    <scope>NUCLEOTIDE SEQUENCE [LARGE SCALE GENOMIC DNA]</scope>
    <source>
        <strain evidence="16">NIOZ-UU30</strain>
    </source>
</reference>
<dbReference type="GO" id="GO:0004412">
    <property type="term" value="F:homoserine dehydrogenase activity"/>
    <property type="evidence" value="ECO:0007669"/>
    <property type="project" value="UniProtKB-EC"/>
</dbReference>
<dbReference type="InterPro" id="IPR036291">
    <property type="entry name" value="NAD(P)-bd_dom_sf"/>
</dbReference>
<dbReference type="CDD" id="cd04881">
    <property type="entry name" value="ACT_HSDH-Hom"/>
    <property type="match status" value="1"/>
</dbReference>
<name>A0A8J6NQM4_9BACT</name>
<evidence type="ECO:0000259" key="15">
    <source>
        <dbReference type="PROSITE" id="PS51671"/>
    </source>
</evidence>
<dbReference type="Gene3D" id="3.30.360.10">
    <property type="entry name" value="Dihydrodipicolinate Reductase, domain 2"/>
    <property type="match status" value="1"/>
</dbReference>
<dbReference type="NCBIfam" id="NF004976">
    <property type="entry name" value="PRK06349.1"/>
    <property type="match status" value="1"/>
</dbReference>
<comment type="catalytic activity">
    <reaction evidence="13">
        <text>L-homoserine + NADP(+) = L-aspartate 4-semialdehyde + NADPH + H(+)</text>
        <dbReference type="Rhea" id="RHEA:15761"/>
        <dbReference type="ChEBI" id="CHEBI:15378"/>
        <dbReference type="ChEBI" id="CHEBI:57476"/>
        <dbReference type="ChEBI" id="CHEBI:57783"/>
        <dbReference type="ChEBI" id="CHEBI:58349"/>
        <dbReference type="ChEBI" id="CHEBI:537519"/>
        <dbReference type="EC" id="1.1.1.3"/>
    </reaction>
</comment>
<accession>A0A8J6NQM4</accession>
<dbReference type="GO" id="GO:0009088">
    <property type="term" value="P:threonine biosynthetic process"/>
    <property type="evidence" value="ECO:0007669"/>
    <property type="project" value="UniProtKB-UniPathway"/>
</dbReference>
<dbReference type="Proteomes" id="UP000603434">
    <property type="component" value="Unassembled WGS sequence"/>
</dbReference>
<dbReference type="InterPro" id="IPR001342">
    <property type="entry name" value="HDH_cat"/>
</dbReference>
<keyword evidence="10 13" id="KW-0486">Methionine biosynthesis</keyword>
<proteinExistence type="inferred from homology"/>
<dbReference type="PROSITE" id="PS51671">
    <property type="entry name" value="ACT"/>
    <property type="match status" value="1"/>
</dbReference>
<evidence type="ECO:0000256" key="5">
    <source>
        <dbReference type="ARBA" id="ARBA00013376"/>
    </source>
</evidence>
<dbReference type="PANTHER" id="PTHR43331">
    <property type="entry name" value="HOMOSERINE DEHYDROGENASE"/>
    <property type="match status" value="1"/>
</dbReference>
<dbReference type="Gene3D" id="3.40.50.720">
    <property type="entry name" value="NAD(P)-binding Rossmann-like Domain"/>
    <property type="match status" value="1"/>
</dbReference>
<dbReference type="FunFam" id="3.30.70.260:FF:000030">
    <property type="entry name" value="Homoserine dehydrogenase"/>
    <property type="match status" value="1"/>
</dbReference>
<dbReference type="Pfam" id="PF01842">
    <property type="entry name" value="ACT"/>
    <property type="match status" value="1"/>
</dbReference>
<dbReference type="InterPro" id="IPR005106">
    <property type="entry name" value="Asp/hSer_DH_NAD-bd"/>
</dbReference>
<evidence type="ECO:0000256" key="10">
    <source>
        <dbReference type="ARBA" id="ARBA00023167"/>
    </source>
</evidence>
<evidence type="ECO:0000256" key="7">
    <source>
        <dbReference type="ARBA" id="ARBA00022697"/>
    </source>
</evidence>
<keyword evidence="9 13" id="KW-0560">Oxidoreductase</keyword>
<feature type="domain" description="ACT" evidence="15">
    <location>
        <begin position="355"/>
        <end position="430"/>
    </location>
</feature>
<dbReference type="FunFam" id="3.30.360.10:FF:000005">
    <property type="entry name" value="Homoserine dehydrogenase"/>
    <property type="match status" value="1"/>
</dbReference>
<evidence type="ECO:0000256" key="14">
    <source>
        <dbReference type="RuleBase" id="RU004171"/>
    </source>
</evidence>
<dbReference type="Pfam" id="PF03447">
    <property type="entry name" value="NAD_binding_3"/>
    <property type="match status" value="1"/>
</dbReference>
<dbReference type="SUPFAM" id="SSF55347">
    <property type="entry name" value="Glyceraldehyde-3-phosphate dehydrogenase-like, C-terminal domain"/>
    <property type="match status" value="1"/>
</dbReference>
<evidence type="ECO:0000256" key="1">
    <source>
        <dbReference type="ARBA" id="ARBA00005056"/>
    </source>
</evidence>
<dbReference type="PANTHER" id="PTHR43331:SF1">
    <property type="entry name" value="HOMOSERINE DEHYDROGENASE"/>
    <property type="match status" value="1"/>
</dbReference>
<comment type="pathway">
    <text evidence="1 13">Amino-acid biosynthesis; L-threonine biosynthesis; L-threonine from L-aspartate: step 3/5.</text>
</comment>
<dbReference type="AlphaFoldDB" id="A0A8J6NQM4"/>
<dbReference type="PIRSF" id="PIRSF000098">
    <property type="entry name" value="Homoser_dehydrog"/>
    <property type="match status" value="1"/>
</dbReference>
<dbReference type="InterPro" id="IPR019811">
    <property type="entry name" value="HDH_CS"/>
</dbReference>
<comment type="pathway">
    <text evidence="2 13">Amino-acid biosynthesis; L-methionine biosynthesis via de novo pathway; L-homoserine from L-aspartate: step 3/3.</text>
</comment>
<evidence type="ECO:0000256" key="12">
    <source>
        <dbReference type="PIRSR" id="PIRSR000098-2"/>
    </source>
</evidence>
<sequence>MKEIKVGLLGCGTVGTGVAKILIENKDLIRSRLGAALNLQRVADIDLKRDRGVQFADGVLIADPYRIVDDPDIDIILEMIGGQDIAKDLILKAIDNGKPVVTANKALLANQGNLIFKAAAEKGVDLAFEASVGGCMPIIKSLRESLVGNHVKSIAGILNGTCNYILSKSTDEGSTFEEVLSEAQKEGYAEADPTLDVEGIDTAHKLAILTSLAYGMEINFNDIYIEGISKITPRDIVFAGEFGYRIKLLAISKNMGSTIEARVHPTMIPFDNPLAGVNGPLNAITITGDAVGDLTLFGYGAGMMPTASAVVADTVDIARNLITGTSIRVPLLSYQMNTIRKIPVMPVDEIFTHYYFRFAALDRPGVLSKISGILGDNDISIQSVHQKGRQIKGKVPIVMLTHLAKEAAVKKALSEISELDVVGDRPVIVRIEDESLEE</sequence>
<evidence type="ECO:0000256" key="4">
    <source>
        <dbReference type="ARBA" id="ARBA00013213"/>
    </source>
</evidence>
<dbReference type="Pfam" id="PF00742">
    <property type="entry name" value="Homoserine_dh"/>
    <property type="match status" value="1"/>
</dbReference>
<comment type="similarity">
    <text evidence="3 14">Belongs to the homoserine dehydrogenase family.</text>
</comment>